<accession>M5FN41</accession>
<protein>
    <recommendedName>
        <fullName evidence="2">Multiple myeloma tumor-associated protein 2-like N-terminal domain-containing protein</fullName>
    </recommendedName>
</protein>
<dbReference type="PANTHER" id="PTHR14580:SF0">
    <property type="entry name" value="MULTIPLE MYELOMA TUMOR-ASSOCIATED PROTEIN 2"/>
    <property type="match status" value="1"/>
</dbReference>
<dbReference type="InterPro" id="IPR019315">
    <property type="entry name" value="MMTA2_N"/>
</dbReference>
<dbReference type="GeneID" id="63692518"/>
<feature type="compositionally biased region" description="Basic and acidic residues" evidence="1">
    <location>
        <begin position="163"/>
        <end position="178"/>
    </location>
</feature>
<dbReference type="RefSeq" id="XP_040623683.1">
    <property type="nucleotide sequence ID" value="XM_040777456.1"/>
</dbReference>
<reference evidence="3 4" key="1">
    <citation type="journal article" date="2012" name="Science">
        <title>The Paleozoic origin of enzymatic lignin decomposition reconstructed from 31 fungal genomes.</title>
        <authorList>
            <person name="Floudas D."/>
            <person name="Binder M."/>
            <person name="Riley R."/>
            <person name="Barry K."/>
            <person name="Blanchette R.A."/>
            <person name="Henrissat B."/>
            <person name="Martinez A.T."/>
            <person name="Otillar R."/>
            <person name="Spatafora J.W."/>
            <person name="Yadav J.S."/>
            <person name="Aerts A."/>
            <person name="Benoit I."/>
            <person name="Boyd A."/>
            <person name="Carlson A."/>
            <person name="Copeland A."/>
            <person name="Coutinho P.M."/>
            <person name="de Vries R.P."/>
            <person name="Ferreira P."/>
            <person name="Findley K."/>
            <person name="Foster B."/>
            <person name="Gaskell J."/>
            <person name="Glotzer D."/>
            <person name="Gorecki P."/>
            <person name="Heitman J."/>
            <person name="Hesse C."/>
            <person name="Hori C."/>
            <person name="Igarashi K."/>
            <person name="Jurgens J.A."/>
            <person name="Kallen N."/>
            <person name="Kersten P."/>
            <person name="Kohler A."/>
            <person name="Kuees U."/>
            <person name="Kumar T.K.A."/>
            <person name="Kuo A."/>
            <person name="LaButti K."/>
            <person name="Larrondo L.F."/>
            <person name="Lindquist E."/>
            <person name="Ling A."/>
            <person name="Lombard V."/>
            <person name="Lucas S."/>
            <person name="Lundell T."/>
            <person name="Martin R."/>
            <person name="McLaughlin D.J."/>
            <person name="Morgenstern I."/>
            <person name="Morin E."/>
            <person name="Murat C."/>
            <person name="Nagy L.G."/>
            <person name="Nolan M."/>
            <person name="Ohm R.A."/>
            <person name="Patyshakuliyeva A."/>
            <person name="Rokas A."/>
            <person name="Ruiz-Duenas F.J."/>
            <person name="Sabat G."/>
            <person name="Salamov A."/>
            <person name="Samejima M."/>
            <person name="Schmutz J."/>
            <person name="Slot J.C."/>
            <person name="St John F."/>
            <person name="Stenlid J."/>
            <person name="Sun H."/>
            <person name="Sun S."/>
            <person name="Syed K."/>
            <person name="Tsang A."/>
            <person name="Wiebenga A."/>
            <person name="Young D."/>
            <person name="Pisabarro A."/>
            <person name="Eastwood D.C."/>
            <person name="Martin F."/>
            <person name="Cullen D."/>
            <person name="Grigoriev I.V."/>
            <person name="Hibbett D.S."/>
        </authorList>
    </citation>
    <scope>NUCLEOTIDE SEQUENCE [LARGE SCALE GENOMIC DNA]</scope>
    <source>
        <strain evidence="3 4">DJM-731 SS1</strain>
    </source>
</reference>
<name>M5FN41_DACPD</name>
<dbReference type="PANTHER" id="PTHR14580">
    <property type="entry name" value="MULTIPLE MYELOMA TUMOR-ASSOCIATED PROTEIN 2 FAMILY MEMBER"/>
    <property type="match status" value="1"/>
</dbReference>
<dbReference type="OMA" id="THHRVDR"/>
<keyword evidence="4" id="KW-1185">Reference proteome</keyword>
<dbReference type="HOGENOM" id="CLU_061193_2_1_1"/>
<dbReference type="OrthoDB" id="5390672at2759"/>
<feature type="compositionally biased region" description="Basic and acidic residues" evidence="1">
    <location>
        <begin position="123"/>
        <end position="139"/>
    </location>
</feature>
<evidence type="ECO:0000256" key="1">
    <source>
        <dbReference type="SAM" id="MobiDB-lite"/>
    </source>
</evidence>
<dbReference type="EMBL" id="JH795880">
    <property type="protein sequence ID" value="EJT96785.1"/>
    <property type="molecule type" value="Genomic_DNA"/>
</dbReference>
<evidence type="ECO:0000313" key="4">
    <source>
        <dbReference type="Proteomes" id="UP000030653"/>
    </source>
</evidence>
<feature type="compositionally biased region" description="Basic and acidic residues" evidence="1">
    <location>
        <begin position="186"/>
        <end position="200"/>
    </location>
</feature>
<evidence type="ECO:0000313" key="3">
    <source>
        <dbReference type="EMBL" id="EJT96785.1"/>
    </source>
</evidence>
<organism evidence="3 4">
    <name type="scientific">Dacryopinax primogenitus (strain DJM 731)</name>
    <name type="common">Brown rot fungus</name>
    <dbReference type="NCBI Taxonomy" id="1858805"/>
    <lineage>
        <taxon>Eukaryota</taxon>
        <taxon>Fungi</taxon>
        <taxon>Dikarya</taxon>
        <taxon>Basidiomycota</taxon>
        <taxon>Agaricomycotina</taxon>
        <taxon>Dacrymycetes</taxon>
        <taxon>Dacrymycetales</taxon>
        <taxon>Dacrymycetaceae</taxon>
        <taxon>Dacryopinax</taxon>
    </lineage>
</organism>
<dbReference type="Proteomes" id="UP000030653">
    <property type="component" value="Unassembled WGS sequence"/>
</dbReference>
<feature type="region of interest" description="Disordered" evidence="1">
    <location>
        <begin position="89"/>
        <end position="257"/>
    </location>
</feature>
<evidence type="ECO:0000259" key="2">
    <source>
        <dbReference type="Pfam" id="PF10159"/>
    </source>
</evidence>
<dbReference type="Pfam" id="PF10159">
    <property type="entry name" value="MMtag"/>
    <property type="match status" value="1"/>
</dbReference>
<dbReference type="AlphaFoldDB" id="M5FN41"/>
<gene>
    <name evidence="3" type="ORF">DACRYDRAFT_97454</name>
</gene>
<dbReference type="InterPro" id="IPR039207">
    <property type="entry name" value="MMTAG2-like"/>
</dbReference>
<feature type="compositionally biased region" description="Basic and acidic residues" evidence="1">
    <location>
        <begin position="207"/>
        <end position="257"/>
    </location>
</feature>
<proteinExistence type="predicted"/>
<sequence>MYDGPIRGGARGGAAEFKWSEVVQDKDRENYLGHSINAPAGRWQKNKDIHWYARDVGGTDEEKREEIKRIKEAEEDALAVALGFKPAVRVPQIQTDSPPPAFPNEDDAERTRVKEEKRKRKEEKRARKEERRARKEEKRRERRCPSPRRYSEDEDRSPSPRRRRDERSRSPLPRERARSPPRRRDRSPSEDHDRNRDIPARRPSYGDSERRGDDRRRGYDEDEMRKERERDRRRWDANAERDRPGRREGERWERGAA</sequence>
<feature type="domain" description="Multiple myeloma tumor-associated protein 2-like N-terminal" evidence="2">
    <location>
        <begin position="9"/>
        <end position="83"/>
    </location>
</feature>